<dbReference type="Gene3D" id="3.30.420.10">
    <property type="entry name" value="Ribonuclease H-like superfamily/Ribonuclease H"/>
    <property type="match status" value="1"/>
</dbReference>
<evidence type="ECO:0000313" key="4">
    <source>
        <dbReference type="Proteomes" id="UP000000763"/>
    </source>
</evidence>
<gene>
    <name evidence="3" type="ORF">OSJNBa0037J17.23</name>
</gene>
<dbReference type="InterPro" id="IPR036397">
    <property type="entry name" value="RNaseH_sf"/>
</dbReference>
<dbReference type="GO" id="GO:0004523">
    <property type="term" value="F:RNA-DNA hybrid ribonuclease activity"/>
    <property type="evidence" value="ECO:0007669"/>
    <property type="project" value="InterPro"/>
</dbReference>
<dbReference type="CDD" id="cd09279">
    <property type="entry name" value="RNase_HI_like"/>
    <property type="match status" value="1"/>
</dbReference>
<proteinExistence type="predicted"/>
<dbReference type="AlphaFoldDB" id="Q10IK9"/>
<dbReference type="InterPro" id="IPR002156">
    <property type="entry name" value="RNaseH_domain"/>
</dbReference>
<dbReference type="SUPFAM" id="SSF53098">
    <property type="entry name" value="Ribonuclease H-like"/>
    <property type="match status" value="1"/>
</dbReference>
<dbReference type="PROSITE" id="PS50879">
    <property type="entry name" value="RNASE_H_1"/>
    <property type="match status" value="1"/>
</dbReference>
<evidence type="ECO:0000256" key="1">
    <source>
        <dbReference type="SAM" id="MobiDB-lite"/>
    </source>
</evidence>
<dbReference type="PANTHER" id="PTHR48475:SF1">
    <property type="entry name" value="RNASE H TYPE-1 DOMAIN-CONTAINING PROTEIN"/>
    <property type="match status" value="1"/>
</dbReference>
<dbReference type="PANTHER" id="PTHR48475">
    <property type="entry name" value="RIBONUCLEASE H"/>
    <property type="match status" value="1"/>
</dbReference>
<protein>
    <submittedName>
        <fullName evidence="3">Polyprotein</fullName>
    </submittedName>
</protein>
<dbReference type="Pfam" id="PF13456">
    <property type="entry name" value="RVT_3"/>
    <property type="match status" value="1"/>
</dbReference>
<name>Q10IK9_ORYSJ</name>
<reference evidence="4" key="2">
    <citation type="journal article" date="2008" name="Nucleic Acids Res.">
        <title>The rice annotation project database (RAP-DB): 2008 update.</title>
        <authorList>
            <consortium name="The rice annotation project (RAP)"/>
        </authorList>
    </citation>
    <scope>GENOME REANNOTATION</scope>
    <source>
        <strain evidence="4">cv. Nipponbare</strain>
    </source>
</reference>
<reference evidence="4" key="1">
    <citation type="journal article" date="2005" name="Nature">
        <title>The map-based sequence of the rice genome.</title>
        <authorList>
            <consortium name="International rice genome sequencing project (IRGSP)"/>
            <person name="Matsumoto T."/>
            <person name="Wu J."/>
            <person name="Kanamori H."/>
            <person name="Katayose Y."/>
            <person name="Fujisawa M."/>
            <person name="Namiki N."/>
            <person name="Mizuno H."/>
            <person name="Yamamoto K."/>
            <person name="Antonio B.A."/>
            <person name="Baba T."/>
            <person name="Sakata K."/>
            <person name="Nagamura Y."/>
            <person name="Aoki H."/>
            <person name="Arikawa K."/>
            <person name="Arita K."/>
            <person name="Bito T."/>
            <person name="Chiden Y."/>
            <person name="Fujitsuka N."/>
            <person name="Fukunaka R."/>
            <person name="Hamada M."/>
            <person name="Harada C."/>
            <person name="Hayashi A."/>
            <person name="Hijishita S."/>
            <person name="Honda M."/>
            <person name="Hosokawa S."/>
            <person name="Ichikawa Y."/>
            <person name="Idonuma A."/>
            <person name="Iijima M."/>
            <person name="Ikeda M."/>
            <person name="Ikeno M."/>
            <person name="Ito K."/>
            <person name="Ito S."/>
            <person name="Ito T."/>
            <person name="Ito Y."/>
            <person name="Ito Y."/>
            <person name="Iwabuchi A."/>
            <person name="Kamiya K."/>
            <person name="Karasawa W."/>
            <person name="Kurita K."/>
            <person name="Katagiri S."/>
            <person name="Kikuta A."/>
            <person name="Kobayashi H."/>
            <person name="Kobayashi N."/>
            <person name="Machita K."/>
            <person name="Maehara T."/>
            <person name="Masukawa M."/>
            <person name="Mizubayashi T."/>
            <person name="Mukai Y."/>
            <person name="Nagasaki H."/>
            <person name="Nagata Y."/>
            <person name="Naito S."/>
            <person name="Nakashima M."/>
            <person name="Nakama Y."/>
            <person name="Nakamichi Y."/>
            <person name="Nakamura M."/>
            <person name="Meguro A."/>
            <person name="Negishi M."/>
            <person name="Ohta I."/>
            <person name="Ohta T."/>
            <person name="Okamoto M."/>
            <person name="Ono N."/>
            <person name="Saji S."/>
            <person name="Sakaguchi M."/>
            <person name="Sakai K."/>
            <person name="Shibata M."/>
            <person name="Shimokawa T."/>
            <person name="Song J."/>
            <person name="Takazaki Y."/>
            <person name="Terasawa K."/>
            <person name="Tsugane M."/>
            <person name="Tsuji K."/>
            <person name="Ueda S."/>
            <person name="Waki K."/>
            <person name="Yamagata H."/>
            <person name="Yamamoto M."/>
            <person name="Yamamoto S."/>
            <person name="Yamane H."/>
            <person name="Yoshiki S."/>
            <person name="Yoshihara R."/>
            <person name="Yukawa K."/>
            <person name="Zhong H."/>
            <person name="Yano M."/>
            <person name="Yuan Q."/>
            <person name="Ouyang S."/>
            <person name="Liu J."/>
            <person name="Jones K.M."/>
            <person name="Gansberger K."/>
            <person name="Moffat K."/>
            <person name="Hill J."/>
            <person name="Bera J."/>
            <person name="Fadrosh D."/>
            <person name="Jin S."/>
            <person name="Johri S."/>
            <person name="Kim M."/>
            <person name="Overton L."/>
            <person name="Reardon M."/>
            <person name="Tsitrin T."/>
            <person name="Vuong H."/>
            <person name="Weaver B."/>
            <person name="Ciecko A."/>
            <person name="Tallon L."/>
            <person name="Jackson J."/>
            <person name="Pai G."/>
            <person name="Aken S.V."/>
            <person name="Utterback T."/>
            <person name="Reidmuller S."/>
            <person name="Feldblyum T."/>
            <person name="Hsiao J."/>
            <person name="Zismann V."/>
            <person name="Iobst S."/>
            <person name="de Vazeille A.R."/>
            <person name="Buell C.R."/>
            <person name="Ying K."/>
            <person name="Li Y."/>
            <person name="Lu T."/>
            <person name="Huang Y."/>
            <person name="Zhao Q."/>
            <person name="Feng Q."/>
            <person name="Zhang L."/>
            <person name="Zhu J."/>
            <person name="Weng Q."/>
            <person name="Mu J."/>
            <person name="Lu Y."/>
            <person name="Fan D."/>
            <person name="Liu Y."/>
            <person name="Guan J."/>
            <person name="Zhang Y."/>
            <person name="Yu S."/>
            <person name="Liu X."/>
            <person name="Zhang Y."/>
            <person name="Hong G."/>
            <person name="Han B."/>
            <person name="Choisne N."/>
            <person name="Demange N."/>
            <person name="Orjeda G."/>
            <person name="Samain S."/>
            <person name="Cattolico L."/>
            <person name="Pelletier E."/>
            <person name="Couloux A."/>
            <person name="Segurens B."/>
            <person name="Wincker P."/>
            <person name="D'Hont A."/>
            <person name="Scarpelli C."/>
            <person name="Weissenbach J."/>
            <person name="Salanoubat M."/>
            <person name="Quetier F."/>
            <person name="Yu Y."/>
            <person name="Kim H.R."/>
            <person name="Rambo T."/>
            <person name="Currie J."/>
            <person name="Collura K."/>
            <person name="Luo M."/>
            <person name="Yang T."/>
            <person name="Ammiraju J.S.S."/>
            <person name="Engler F."/>
            <person name="Soderlund C."/>
            <person name="Wing R.A."/>
            <person name="Palmer L.E."/>
            <person name="de la Bastide M."/>
            <person name="Spiegel L."/>
            <person name="Nascimento L."/>
            <person name="Zutavern T."/>
            <person name="O'Shaughnessy A."/>
            <person name="Dike S."/>
            <person name="Dedhia N."/>
            <person name="Preston R."/>
            <person name="Balija V."/>
            <person name="McCombie W.R."/>
            <person name="Chow T."/>
            <person name="Chen H."/>
            <person name="Chung M."/>
            <person name="Chen C."/>
            <person name="Shaw J."/>
            <person name="Wu H."/>
            <person name="Hsiao K."/>
            <person name="Chao Y."/>
            <person name="Chu M."/>
            <person name="Cheng C."/>
            <person name="Hour A."/>
            <person name="Lee P."/>
            <person name="Lin S."/>
            <person name="Lin Y."/>
            <person name="Liou J."/>
            <person name="Liu S."/>
            <person name="Hsing Y."/>
            <person name="Raghuvanshi S."/>
            <person name="Mohanty A."/>
            <person name="Bharti A.K."/>
            <person name="Gaur A."/>
            <person name="Gupta V."/>
            <person name="Kumar D."/>
            <person name="Ravi V."/>
            <person name="Vij S."/>
            <person name="Kapur A."/>
            <person name="Khurana P."/>
            <person name="Khurana P."/>
            <person name="Khurana J.P."/>
            <person name="Tyagi A.K."/>
            <person name="Gaikwad K."/>
            <person name="Singh A."/>
            <person name="Dalal V."/>
            <person name="Srivastava S."/>
            <person name="Dixit A."/>
            <person name="Pal A.K."/>
            <person name="Ghazi I.A."/>
            <person name="Yadav M."/>
            <person name="Pandit A."/>
            <person name="Bhargava A."/>
            <person name="Sureshbabu K."/>
            <person name="Batra K."/>
            <person name="Sharma T.R."/>
            <person name="Mohapatra T."/>
            <person name="Singh N.K."/>
            <person name="Messing J."/>
            <person name="Nelson A.B."/>
            <person name="Fuks G."/>
            <person name="Kavchok S."/>
            <person name="Keizer G."/>
            <person name="Linton E."/>
            <person name="Llaca V."/>
            <person name="Song R."/>
            <person name="Tanyolac B."/>
            <person name="Young S."/>
            <person name="Ho-Il K."/>
            <person name="Hahn J.H."/>
            <person name="Sangsakoo G."/>
            <person name="Vanavichit A."/>
            <person name="de Mattos Luiz.A.T."/>
            <person name="Zimmer P.D."/>
            <person name="Malone G."/>
            <person name="Dellagostin O."/>
            <person name="de Oliveira A.C."/>
            <person name="Bevan M."/>
            <person name="Bancroft I."/>
            <person name="Minx P."/>
            <person name="Cordum H."/>
            <person name="Wilson R."/>
            <person name="Cheng Z."/>
            <person name="Jin W."/>
            <person name="Jiang J."/>
            <person name="Leong S.A."/>
            <person name="Iwama H."/>
            <person name="Gojobori T."/>
            <person name="Itoh T."/>
            <person name="Niimura Y."/>
            <person name="Fujii Y."/>
            <person name="Habara T."/>
            <person name="Sakai H."/>
            <person name="Sato Y."/>
            <person name="Wilson G."/>
            <person name="Kumar K."/>
            <person name="McCouch S."/>
            <person name="Juretic N."/>
            <person name="Hoen D."/>
            <person name="Wright S."/>
            <person name="Bruskiewich R."/>
            <person name="Bureau T."/>
            <person name="Miyao A."/>
            <person name="Hirochika H."/>
            <person name="Nishikawa T."/>
            <person name="Kadowaki K."/>
            <person name="Sugiura M."/>
            <person name="Burr B."/>
            <person name="Sasaki T."/>
        </authorList>
    </citation>
    <scope>NUCLEOTIDE SEQUENCE [LARGE SCALE GENOMIC DNA]</scope>
    <source>
        <strain evidence="4">cv. Nipponbare</strain>
    </source>
</reference>
<sequence>MPSSVRRAKAISAKPARSDQPNTRKRTATISGSFASGSQCCPRPRNRVRLETVLADFVAEWTPASALEPEPVEQPWVLYSDDSWSHKGAGVVAVLTSPGSVPIRYAARMQFDTTNNAAEYKAILLGLKKVKALGVRRLLIRTDSKLVAGHVDKSFEAKEEGMKRYLEVVRSMEKRFVGITVEHLPRGQNEQADALAKSAAFGGPHSSGIFFEVLYVPSVHAEDLDVMAIDQARLGEDPAD</sequence>
<feature type="compositionally biased region" description="Polar residues" evidence="1">
    <location>
        <begin position="28"/>
        <end position="37"/>
    </location>
</feature>
<organism evidence="3 4">
    <name type="scientific">Oryza sativa subsp. japonica</name>
    <name type="common">Rice</name>
    <dbReference type="NCBI Taxonomy" id="39947"/>
    <lineage>
        <taxon>Eukaryota</taxon>
        <taxon>Viridiplantae</taxon>
        <taxon>Streptophyta</taxon>
        <taxon>Embryophyta</taxon>
        <taxon>Tracheophyta</taxon>
        <taxon>Spermatophyta</taxon>
        <taxon>Magnoliopsida</taxon>
        <taxon>Liliopsida</taxon>
        <taxon>Poales</taxon>
        <taxon>Poaceae</taxon>
        <taxon>BOP clade</taxon>
        <taxon>Oryzoideae</taxon>
        <taxon>Oryzeae</taxon>
        <taxon>Oryzinae</taxon>
        <taxon>Oryza</taxon>
        <taxon>Oryza sativa</taxon>
    </lineage>
</organism>
<dbReference type="EMBL" id="AC135226">
    <property type="protein sequence ID" value="AAO37475.1"/>
    <property type="molecule type" value="Genomic_DNA"/>
</dbReference>
<accession>Q10IK9</accession>
<evidence type="ECO:0000313" key="3">
    <source>
        <dbReference type="EMBL" id="AAO37475.1"/>
    </source>
</evidence>
<dbReference type="Proteomes" id="UP000000763">
    <property type="component" value="Chromosome 3"/>
</dbReference>
<evidence type="ECO:0000259" key="2">
    <source>
        <dbReference type="PROSITE" id="PS50879"/>
    </source>
</evidence>
<dbReference type="GO" id="GO:0003676">
    <property type="term" value="F:nucleic acid binding"/>
    <property type="evidence" value="ECO:0007669"/>
    <property type="project" value="InterPro"/>
</dbReference>
<feature type="region of interest" description="Disordered" evidence="1">
    <location>
        <begin position="1"/>
        <end position="37"/>
    </location>
</feature>
<dbReference type="InterPro" id="IPR012337">
    <property type="entry name" value="RNaseH-like_sf"/>
</dbReference>
<feature type="domain" description="RNase H type-1" evidence="2">
    <location>
        <begin position="72"/>
        <end position="201"/>
    </location>
</feature>